<dbReference type="PANTHER" id="PTHR43827:SF3">
    <property type="entry name" value="NADP-DEPENDENT OXIDOREDUCTASE DOMAIN-CONTAINING PROTEIN"/>
    <property type="match status" value="1"/>
</dbReference>
<gene>
    <name evidence="8" type="ORF">B0H16DRAFT_1555190</name>
</gene>
<dbReference type="Gene3D" id="3.20.20.100">
    <property type="entry name" value="NADP-dependent oxidoreductase domain"/>
    <property type="match status" value="1"/>
</dbReference>
<dbReference type="InterPro" id="IPR018170">
    <property type="entry name" value="Aldo/ket_reductase_CS"/>
</dbReference>
<dbReference type="PANTHER" id="PTHR43827">
    <property type="entry name" value="2,5-DIKETO-D-GLUCONIC ACID REDUCTASE"/>
    <property type="match status" value="1"/>
</dbReference>
<dbReference type="Pfam" id="PF00248">
    <property type="entry name" value="Aldo_ket_red"/>
    <property type="match status" value="1"/>
</dbReference>
<dbReference type="EMBL" id="JARKIB010000077">
    <property type="protein sequence ID" value="KAJ7747235.1"/>
    <property type="molecule type" value="Genomic_DNA"/>
</dbReference>
<keyword evidence="9" id="KW-1185">Reference proteome</keyword>
<sequence>MDPSHPQIAVAKQAKTEQEMTPIPSIKLNTGASIPAIGFGTGVSAYDSATLEASEKWTLTGLEAGYKHIDTAALYRTEPYVGKALRAAGVKREEMFITTKLPPHHQVYVERSFNDSLSNLGVDYVDLYLIHWPQNLAYPGGYEAPDTLVGLFTEFQVLATPTFNDTWAEFERLHASGRARAIGVSNFSIKTLEELFTTAKIVPAVNQIEIHPYLVQTELVEYCQKKGIVVEAYTPTGREVVRDDPVIVALAAKYKATTTQVILAWHLARGIVAIPGSTNVERQKQNLDLPTLSAEDVASITALDRGQRVLARLMPDNTLIGWSAERLGWEKNKE</sequence>
<evidence type="ECO:0000256" key="3">
    <source>
        <dbReference type="ARBA" id="ARBA00023002"/>
    </source>
</evidence>
<evidence type="ECO:0000259" key="7">
    <source>
        <dbReference type="Pfam" id="PF00248"/>
    </source>
</evidence>
<dbReference type="InterPro" id="IPR036812">
    <property type="entry name" value="NAD(P)_OxRdtase_dom_sf"/>
</dbReference>
<evidence type="ECO:0000256" key="4">
    <source>
        <dbReference type="PIRSR" id="PIRSR000097-1"/>
    </source>
</evidence>
<organism evidence="8 9">
    <name type="scientific">Mycena metata</name>
    <dbReference type="NCBI Taxonomy" id="1033252"/>
    <lineage>
        <taxon>Eukaryota</taxon>
        <taxon>Fungi</taxon>
        <taxon>Dikarya</taxon>
        <taxon>Basidiomycota</taxon>
        <taxon>Agaricomycotina</taxon>
        <taxon>Agaricomycetes</taxon>
        <taxon>Agaricomycetidae</taxon>
        <taxon>Agaricales</taxon>
        <taxon>Marasmiineae</taxon>
        <taxon>Mycenaceae</taxon>
        <taxon>Mycena</taxon>
    </lineage>
</organism>
<protein>
    <submittedName>
        <fullName evidence="8">NADP-dependent oxidoreductase domain-containing protein</fullName>
    </submittedName>
</protein>
<evidence type="ECO:0000313" key="9">
    <source>
        <dbReference type="Proteomes" id="UP001215598"/>
    </source>
</evidence>
<keyword evidence="3" id="KW-0560">Oxidoreductase</keyword>
<proteinExistence type="inferred from homology"/>
<name>A0AAD7N5X4_9AGAR</name>
<dbReference type="CDD" id="cd19071">
    <property type="entry name" value="AKR_AKR1-5-like"/>
    <property type="match status" value="1"/>
</dbReference>
<dbReference type="GO" id="GO:0016616">
    <property type="term" value="F:oxidoreductase activity, acting on the CH-OH group of donors, NAD or NADP as acceptor"/>
    <property type="evidence" value="ECO:0007669"/>
    <property type="project" value="UniProtKB-ARBA"/>
</dbReference>
<dbReference type="FunFam" id="3.20.20.100:FF:000002">
    <property type="entry name" value="2,5-diketo-D-gluconic acid reductase A"/>
    <property type="match status" value="1"/>
</dbReference>
<feature type="domain" description="NADP-dependent oxidoreductase" evidence="7">
    <location>
        <begin position="37"/>
        <end position="304"/>
    </location>
</feature>
<feature type="active site" description="Proton donor" evidence="4">
    <location>
        <position position="75"/>
    </location>
</feature>
<dbReference type="InterPro" id="IPR023210">
    <property type="entry name" value="NADP_OxRdtase_dom"/>
</dbReference>
<keyword evidence="2" id="KW-0521">NADP</keyword>
<comment type="caution">
    <text evidence="8">The sequence shown here is derived from an EMBL/GenBank/DDBJ whole genome shotgun (WGS) entry which is preliminary data.</text>
</comment>
<evidence type="ECO:0000256" key="6">
    <source>
        <dbReference type="PIRSR" id="PIRSR000097-3"/>
    </source>
</evidence>
<evidence type="ECO:0000256" key="1">
    <source>
        <dbReference type="ARBA" id="ARBA00007905"/>
    </source>
</evidence>
<dbReference type="Proteomes" id="UP001215598">
    <property type="component" value="Unassembled WGS sequence"/>
</dbReference>
<accession>A0AAD7N5X4</accession>
<dbReference type="InterPro" id="IPR020471">
    <property type="entry name" value="AKR"/>
</dbReference>
<dbReference type="PROSITE" id="PS00062">
    <property type="entry name" value="ALDOKETO_REDUCTASE_2"/>
    <property type="match status" value="1"/>
</dbReference>
<reference evidence="8" key="1">
    <citation type="submission" date="2023-03" db="EMBL/GenBank/DDBJ databases">
        <title>Massive genome expansion in bonnet fungi (Mycena s.s.) driven by repeated elements and novel gene families across ecological guilds.</title>
        <authorList>
            <consortium name="Lawrence Berkeley National Laboratory"/>
            <person name="Harder C.B."/>
            <person name="Miyauchi S."/>
            <person name="Viragh M."/>
            <person name="Kuo A."/>
            <person name="Thoen E."/>
            <person name="Andreopoulos B."/>
            <person name="Lu D."/>
            <person name="Skrede I."/>
            <person name="Drula E."/>
            <person name="Henrissat B."/>
            <person name="Morin E."/>
            <person name="Kohler A."/>
            <person name="Barry K."/>
            <person name="LaButti K."/>
            <person name="Morin E."/>
            <person name="Salamov A."/>
            <person name="Lipzen A."/>
            <person name="Mereny Z."/>
            <person name="Hegedus B."/>
            <person name="Baldrian P."/>
            <person name="Stursova M."/>
            <person name="Weitz H."/>
            <person name="Taylor A."/>
            <person name="Grigoriev I.V."/>
            <person name="Nagy L.G."/>
            <person name="Martin F."/>
            <person name="Kauserud H."/>
        </authorList>
    </citation>
    <scope>NUCLEOTIDE SEQUENCE</scope>
    <source>
        <strain evidence="8">CBHHK182m</strain>
    </source>
</reference>
<dbReference type="SUPFAM" id="SSF51430">
    <property type="entry name" value="NAD(P)-linked oxidoreductase"/>
    <property type="match status" value="1"/>
</dbReference>
<comment type="similarity">
    <text evidence="1">Belongs to the aldo/keto reductase family.</text>
</comment>
<feature type="binding site" evidence="5">
    <location>
        <position position="131"/>
    </location>
    <ligand>
        <name>substrate</name>
    </ligand>
</feature>
<evidence type="ECO:0000256" key="2">
    <source>
        <dbReference type="ARBA" id="ARBA00022857"/>
    </source>
</evidence>
<dbReference type="PRINTS" id="PR00069">
    <property type="entry name" value="ALDKETRDTASE"/>
</dbReference>
<feature type="site" description="Lowers pKa of active site Tyr" evidence="6">
    <location>
        <position position="100"/>
    </location>
</feature>
<dbReference type="AlphaFoldDB" id="A0AAD7N5X4"/>
<dbReference type="PIRSF" id="PIRSF000097">
    <property type="entry name" value="AKR"/>
    <property type="match status" value="1"/>
</dbReference>
<evidence type="ECO:0000256" key="5">
    <source>
        <dbReference type="PIRSR" id="PIRSR000097-2"/>
    </source>
</evidence>
<evidence type="ECO:0000313" key="8">
    <source>
        <dbReference type="EMBL" id="KAJ7747235.1"/>
    </source>
</evidence>